<proteinExistence type="predicted"/>
<dbReference type="Pfam" id="PF07931">
    <property type="entry name" value="CPT"/>
    <property type="match status" value="1"/>
</dbReference>
<dbReference type="PIRSF" id="PIRSF007531">
    <property type="entry name" value="CPT"/>
    <property type="match status" value="1"/>
</dbReference>
<keyword evidence="2" id="KW-1185">Reference proteome</keyword>
<gene>
    <name evidence="1" type="ORF">ACFYKX_05075</name>
</gene>
<evidence type="ECO:0000313" key="2">
    <source>
        <dbReference type="Proteomes" id="UP001601059"/>
    </source>
</evidence>
<evidence type="ECO:0000313" key="1">
    <source>
        <dbReference type="EMBL" id="MFE8699994.1"/>
    </source>
</evidence>
<accession>A0ABW6K759</accession>
<dbReference type="RefSeq" id="WP_389358666.1">
    <property type="nucleotide sequence ID" value="NZ_JBIACK010000001.1"/>
</dbReference>
<comment type="caution">
    <text evidence="1">The sequence shown here is derived from an EMBL/GenBank/DDBJ whole genome shotgun (WGS) entry which is preliminary data.</text>
</comment>
<protein>
    <submittedName>
        <fullName evidence="1">AAA family ATPase</fullName>
    </submittedName>
</protein>
<dbReference type="InterPro" id="IPR027417">
    <property type="entry name" value="P-loop_NTPase"/>
</dbReference>
<reference evidence="1 2" key="1">
    <citation type="submission" date="2024-08" db="EMBL/GenBank/DDBJ databases">
        <title>Two novel Cytobacillus novel species.</title>
        <authorList>
            <person name="Liu G."/>
        </authorList>
    </citation>
    <scope>NUCLEOTIDE SEQUENCE [LARGE SCALE GENOMIC DNA]</scope>
    <source>
        <strain evidence="1 2">FJAT-54145</strain>
    </source>
</reference>
<name>A0ABW6K759_9BACI</name>
<dbReference type="Gene3D" id="3.40.50.300">
    <property type="entry name" value="P-loop containing nucleotide triphosphate hydrolases"/>
    <property type="match status" value="1"/>
</dbReference>
<dbReference type="Proteomes" id="UP001601059">
    <property type="component" value="Unassembled WGS sequence"/>
</dbReference>
<dbReference type="EMBL" id="JBIACK010000001">
    <property type="protein sequence ID" value="MFE8699994.1"/>
    <property type="molecule type" value="Genomic_DNA"/>
</dbReference>
<organism evidence="1 2">
    <name type="scientific">Cytobacillus spartinae</name>
    <dbReference type="NCBI Taxonomy" id="3299023"/>
    <lineage>
        <taxon>Bacteria</taxon>
        <taxon>Bacillati</taxon>
        <taxon>Bacillota</taxon>
        <taxon>Bacilli</taxon>
        <taxon>Bacillales</taxon>
        <taxon>Bacillaceae</taxon>
        <taxon>Cytobacillus</taxon>
    </lineage>
</organism>
<sequence>MNKGNIIVLNGVSSSGKSTLSKELLKSLKDYFHLSIDNYDTLIEMMEERNVENGRLIPVPTEFFFHDHLRMFSNYGINLIVDQILHNRETTNDFLEKLHDYPILFVGVHCSEEELERRERKRGDRPVGQGKSQLAFVHQQNELYDVEVNTEKESIEDCVKKILLSLETIENCLGLKRTYAKWKSEN</sequence>
<dbReference type="InterPro" id="IPR012853">
    <property type="entry name" value="CPT"/>
</dbReference>
<dbReference type="SUPFAM" id="SSF52540">
    <property type="entry name" value="P-loop containing nucleoside triphosphate hydrolases"/>
    <property type="match status" value="1"/>
</dbReference>